<sequence length="300" mass="35129">MRIFFQLIVILGVLLAFGAAKLRFEDQLSQDMVEKQLIQKPMKEGTSLRLGQTGAAVALGGLRSLVAAAWNLRAFLQFEELEWIKLEESYNIITSLQPQTTQYWDTGAWHLHTNASVYYNENKDLPPFRRAALRKLYIQKGSDFLEEGVRQNPENWRLHLSLARMWSDHHKQPDYARALKHYEDTLACSTVPDFKRMQLKRFSFYIMCRLPDRQADALALGRELFHESDENHTPNLACCLFALQNAQKTPMLARIPEDRLFPNKKLQLKWLKNYWDRRNSDYPMDGVREKIDELEQSPQL</sequence>
<dbReference type="Gene3D" id="1.25.40.10">
    <property type="entry name" value="Tetratricopeptide repeat domain"/>
    <property type="match status" value="1"/>
</dbReference>
<dbReference type="InterPro" id="IPR011990">
    <property type="entry name" value="TPR-like_helical_dom_sf"/>
</dbReference>
<dbReference type="EMBL" id="AP026866">
    <property type="protein sequence ID" value="BDS08606.1"/>
    <property type="molecule type" value="Genomic_DNA"/>
</dbReference>
<dbReference type="KEGG" id="osu:NT6N_36460"/>
<organism evidence="1">
    <name type="scientific">Oceaniferula spumae</name>
    <dbReference type="NCBI Taxonomy" id="2979115"/>
    <lineage>
        <taxon>Bacteria</taxon>
        <taxon>Pseudomonadati</taxon>
        <taxon>Verrucomicrobiota</taxon>
        <taxon>Verrucomicrobiia</taxon>
        <taxon>Verrucomicrobiales</taxon>
        <taxon>Verrucomicrobiaceae</taxon>
        <taxon>Oceaniferula</taxon>
    </lineage>
</organism>
<name>A0AAT9FRF0_9BACT</name>
<evidence type="ECO:0008006" key="2">
    <source>
        <dbReference type="Google" id="ProtNLM"/>
    </source>
</evidence>
<proteinExistence type="predicted"/>
<accession>A0AAT9FRF0</accession>
<protein>
    <recommendedName>
        <fullName evidence="2">Tetratricopeptide repeat protein</fullName>
    </recommendedName>
</protein>
<dbReference type="AlphaFoldDB" id="A0AAT9FRF0"/>
<evidence type="ECO:0000313" key="1">
    <source>
        <dbReference type="EMBL" id="BDS08606.1"/>
    </source>
</evidence>
<gene>
    <name evidence="1" type="ORF">NT6N_36460</name>
</gene>
<reference evidence="1" key="1">
    <citation type="submission" date="2024-07" db="EMBL/GenBank/DDBJ databases">
        <title>Complete genome sequence of Verrucomicrobiaceae bacterium NT6N.</title>
        <authorList>
            <person name="Huang C."/>
            <person name="Takami H."/>
            <person name="Hamasaki K."/>
        </authorList>
    </citation>
    <scope>NUCLEOTIDE SEQUENCE</scope>
    <source>
        <strain evidence="1">NT6N</strain>
    </source>
</reference>